<evidence type="ECO:0000256" key="2">
    <source>
        <dbReference type="ARBA" id="ARBA00007165"/>
    </source>
</evidence>
<reference evidence="9" key="1">
    <citation type="journal article" date="2019" name="Int. J. Syst. Evol. Microbiol.">
        <title>The Global Catalogue of Microorganisms (GCM) 10K type strain sequencing project: providing services to taxonomists for standard genome sequencing and annotation.</title>
        <authorList>
            <consortium name="The Broad Institute Genomics Platform"/>
            <consortium name="The Broad Institute Genome Sequencing Center for Infectious Disease"/>
            <person name="Wu L."/>
            <person name="Ma J."/>
        </authorList>
    </citation>
    <scope>NUCLEOTIDE SEQUENCE [LARGE SCALE GENOMIC DNA]</scope>
    <source>
        <strain evidence="9">CECT 7649</strain>
    </source>
</reference>
<proteinExistence type="inferred from homology"/>
<feature type="compositionally biased region" description="Basic and acidic residues" evidence="7">
    <location>
        <begin position="288"/>
        <end position="301"/>
    </location>
</feature>
<evidence type="ECO:0000256" key="3">
    <source>
        <dbReference type="ARBA" id="ARBA00022692"/>
    </source>
</evidence>
<feature type="compositionally biased region" description="Low complexity" evidence="7">
    <location>
        <begin position="302"/>
        <end position="322"/>
    </location>
</feature>
<organism evidence="8 9">
    <name type="scientific">Sphaerisporangium rhizosphaerae</name>
    <dbReference type="NCBI Taxonomy" id="2269375"/>
    <lineage>
        <taxon>Bacteria</taxon>
        <taxon>Bacillati</taxon>
        <taxon>Actinomycetota</taxon>
        <taxon>Actinomycetes</taxon>
        <taxon>Streptosporangiales</taxon>
        <taxon>Streptosporangiaceae</taxon>
        <taxon>Sphaerisporangium</taxon>
    </lineage>
</organism>
<keyword evidence="6" id="KW-1003">Cell membrane</keyword>
<keyword evidence="3 6" id="KW-0812">Transmembrane</keyword>
<dbReference type="CDD" id="cd06662">
    <property type="entry name" value="SURF1"/>
    <property type="match status" value="1"/>
</dbReference>
<evidence type="ECO:0000256" key="7">
    <source>
        <dbReference type="SAM" id="MobiDB-lite"/>
    </source>
</evidence>
<dbReference type="PANTHER" id="PTHR23427">
    <property type="entry name" value="SURFEIT LOCUS PROTEIN"/>
    <property type="match status" value="1"/>
</dbReference>
<dbReference type="RefSeq" id="WP_380830025.1">
    <property type="nucleotide sequence ID" value="NZ_JBHTCG010000025.1"/>
</dbReference>
<evidence type="ECO:0000256" key="6">
    <source>
        <dbReference type="RuleBase" id="RU363076"/>
    </source>
</evidence>
<dbReference type="Pfam" id="PF02104">
    <property type="entry name" value="SURF1"/>
    <property type="match status" value="1"/>
</dbReference>
<comment type="subcellular location">
    <subcellularLocation>
        <location evidence="6">Cell membrane</location>
        <topology evidence="6">Multi-pass membrane protein</topology>
    </subcellularLocation>
    <subcellularLocation>
        <location evidence="1">Membrane</location>
    </subcellularLocation>
</comment>
<dbReference type="PROSITE" id="PS50895">
    <property type="entry name" value="SURF1"/>
    <property type="match status" value="1"/>
</dbReference>
<dbReference type="InterPro" id="IPR045214">
    <property type="entry name" value="Surf1/Surf4"/>
</dbReference>
<feature type="transmembrane region" description="Helical" evidence="6">
    <location>
        <begin position="226"/>
        <end position="246"/>
    </location>
</feature>
<keyword evidence="4 6" id="KW-1133">Transmembrane helix</keyword>
<sequence length="322" mass="32946">MLRTLLSPRLVGLHLVTIVLVVAFAFLGRWQLGVFEESGRPHAVADPAPVALTTLVPPGGRMPAAAGGRRVAAQGAYDSSRQLLVAERAPTVETGGGAATGGDDGYWLLTPLTLADGTVIPVVRGWVPSPTDPATAVPDGAVTVTGRVLPPEPTDFARRRTAPLPAGQVATVSTAELVNLWRGVRLRDGFVVATDQTGAVPRAGSAVRAVAVPPPTESGGFTWRNLAYAAQWWIFAGFAVLMWFHFVRDTVRAARPGHAAGGEEDDGEGGSGEDGPDAAGPEDVAAAGREDVAAAGREHGAAAETAGAPAAGARAAGTSPRE</sequence>
<evidence type="ECO:0000313" key="9">
    <source>
        <dbReference type="Proteomes" id="UP001596496"/>
    </source>
</evidence>
<feature type="region of interest" description="Disordered" evidence="7">
    <location>
        <begin position="257"/>
        <end position="322"/>
    </location>
</feature>
<keyword evidence="9" id="KW-1185">Reference proteome</keyword>
<evidence type="ECO:0000256" key="4">
    <source>
        <dbReference type="ARBA" id="ARBA00022989"/>
    </source>
</evidence>
<evidence type="ECO:0000256" key="1">
    <source>
        <dbReference type="ARBA" id="ARBA00004370"/>
    </source>
</evidence>
<dbReference type="EMBL" id="JBHTCG010000025">
    <property type="protein sequence ID" value="MFC7386246.1"/>
    <property type="molecule type" value="Genomic_DNA"/>
</dbReference>
<comment type="caution">
    <text evidence="8">The sequence shown here is derived from an EMBL/GenBank/DDBJ whole genome shotgun (WGS) entry which is preliminary data.</text>
</comment>
<dbReference type="PANTHER" id="PTHR23427:SF2">
    <property type="entry name" value="SURFEIT LOCUS PROTEIN 1"/>
    <property type="match status" value="1"/>
</dbReference>
<keyword evidence="5 6" id="KW-0472">Membrane</keyword>
<name>A0ABW2P9F9_9ACTN</name>
<dbReference type="Proteomes" id="UP001596496">
    <property type="component" value="Unassembled WGS sequence"/>
</dbReference>
<feature type="transmembrane region" description="Helical" evidence="6">
    <location>
        <begin position="12"/>
        <end position="30"/>
    </location>
</feature>
<feature type="compositionally biased region" description="Low complexity" evidence="7">
    <location>
        <begin position="277"/>
        <end position="287"/>
    </location>
</feature>
<dbReference type="InterPro" id="IPR002994">
    <property type="entry name" value="Surf1/Shy1"/>
</dbReference>
<accession>A0ABW2P9F9</accession>
<protein>
    <recommendedName>
        <fullName evidence="6">SURF1-like protein</fullName>
    </recommendedName>
</protein>
<gene>
    <name evidence="8" type="ORF">ACFQSB_28835</name>
</gene>
<evidence type="ECO:0000256" key="5">
    <source>
        <dbReference type="ARBA" id="ARBA00023136"/>
    </source>
</evidence>
<comment type="similarity">
    <text evidence="2 6">Belongs to the SURF1 family.</text>
</comment>
<evidence type="ECO:0000313" key="8">
    <source>
        <dbReference type="EMBL" id="MFC7386246.1"/>
    </source>
</evidence>